<keyword evidence="1" id="KW-0812">Transmembrane</keyword>
<feature type="transmembrane region" description="Helical" evidence="1">
    <location>
        <begin position="162"/>
        <end position="181"/>
    </location>
</feature>
<sequence>MKNQKTSIVPQTSSPQKKVDLFFVMIGLGLILDVVLFFLFKRGKEADPSSPYGKETLFNFWNVFLYIFVIAEFAKWGYQMDRKNNKEKKNPKIEELRKGKESLFEKPLSNNDEINLKREKLMRKKQIVQILETINVSIMLAITLMTHYVIPRFDILKNSLSILELLNFIFLFLFLILFFYYDYVFYQKVNLEKEVTEYNKKENPPRRTNL</sequence>
<keyword evidence="3" id="KW-1185">Reference proteome</keyword>
<evidence type="ECO:0000313" key="3">
    <source>
        <dbReference type="Proteomes" id="UP000568109"/>
    </source>
</evidence>
<reference evidence="2 3" key="1">
    <citation type="submission" date="2020-06" db="EMBL/GenBank/DDBJ databases">
        <title>Draft genome sequence of Candidatus Phytoplasma pruni (X-disease group, subgroup 16SrIII-B) strain ChTDIII from Argentina.</title>
        <authorList>
            <person name="Fernandez F.D."/>
            <person name="Zuebert C."/>
            <person name="Huettel B."/>
            <person name="Kube M."/>
            <person name="Conci L.R."/>
        </authorList>
    </citation>
    <scope>NUCLEOTIDE SEQUENCE [LARGE SCALE GENOMIC DNA]</scope>
    <source>
        <strain evidence="2 3">ChTDIII</strain>
    </source>
</reference>
<keyword evidence="1" id="KW-0472">Membrane</keyword>
<comment type="caution">
    <text evidence="2">The sequence shown here is derived from an EMBL/GenBank/DDBJ whole genome shotgun (WGS) entry which is preliminary data.</text>
</comment>
<proteinExistence type="predicted"/>
<protein>
    <submittedName>
        <fullName evidence="2">Uncharacterized protein</fullName>
    </submittedName>
</protein>
<feature type="transmembrane region" description="Helical" evidence="1">
    <location>
        <begin position="21"/>
        <end position="40"/>
    </location>
</feature>
<keyword evidence="1" id="KW-1133">Transmembrane helix</keyword>
<evidence type="ECO:0000256" key="1">
    <source>
        <dbReference type="SAM" id="Phobius"/>
    </source>
</evidence>
<name>A0A851HJ64_9MOLU</name>
<organism evidence="2 3">
    <name type="scientific">Candidatus Phytoplasma pruni</name>
    <dbReference type="NCBI Taxonomy" id="479893"/>
    <lineage>
        <taxon>Bacteria</taxon>
        <taxon>Bacillati</taxon>
        <taxon>Mycoplasmatota</taxon>
        <taxon>Mollicutes</taxon>
        <taxon>Acholeplasmatales</taxon>
        <taxon>Acholeplasmataceae</taxon>
        <taxon>Candidatus Phytoplasma</taxon>
        <taxon>16SrIII (X-disease group)</taxon>
    </lineage>
</organism>
<gene>
    <name evidence="2" type="ORF">HR065_00605</name>
</gene>
<accession>A0A851HJ64</accession>
<feature type="transmembrane region" description="Helical" evidence="1">
    <location>
        <begin position="60"/>
        <end position="78"/>
    </location>
</feature>
<feature type="transmembrane region" description="Helical" evidence="1">
    <location>
        <begin position="127"/>
        <end position="150"/>
    </location>
</feature>
<dbReference type="AlphaFoldDB" id="A0A851HJ64"/>
<dbReference type="EMBL" id="JABUOH010000019">
    <property type="protein sequence ID" value="NWN45586.1"/>
    <property type="molecule type" value="Genomic_DNA"/>
</dbReference>
<evidence type="ECO:0000313" key="2">
    <source>
        <dbReference type="EMBL" id="NWN45586.1"/>
    </source>
</evidence>
<dbReference type="RefSeq" id="WP_178733987.1">
    <property type="nucleotide sequence ID" value="NZ_JABUOH010000019.1"/>
</dbReference>
<dbReference type="Proteomes" id="UP000568109">
    <property type="component" value="Unassembled WGS sequence"/>
</dbReference>